<dbReference type="EMBL" id="PISD01000051">
    <property type="protein sequence ID" value="PKG27022.1"/>
    <property type="molecule type" value="Genomic_DNA"/>
</dbReference>
<dbReference type="Proteomes" id="UP000233343">
    <property type="component" value="Unassembled WGS sequence"/>
</dbReference>
<keyword evidence="2" id="KW-1185">Reference proteome</keyword>
<sequence>MQIIKYGYKKNGRMEFLYDKFPQSKVLLSPIKGYLFVKSVRWNRDDPIVTREDLEEMEWLANDIMGTLEFYESRKNARKQIR</sequence>
<organism evidence="1 2">
    <name type="scientific">Cytobacillus horneckiae</name>
    <dbReference type="NCBI Taxonomy" id="549687"/>
    <lineage>
        <taxon>Bacteria</taxon>
        <taxon>Bacillati</taxon>
        <taxon>Bacillota</taxon>
        <taxon>Bacilli</taxon>
        <taxon>Bacillales</taxon>
        <taxon>Bacillaceae</taxon>
        <taxon>Cytobacillus</taxon>
    </lineage>
</organism>
<evidence type="ECO:0000313" key="1">
    <source>
        <dbReference type="EMBL" id="PKG27022.1"/>
    </source>
</evidence>
<dbReference type="AlphaFoldDB" id="A0A2N0ZBX5"/>
<evidence type="ECO:0000313" key="2">
    <source>
        <dbReference type="Proteomes" id="UP000233343"/>
    </source>
</evidence>
<gene>
    <name evidence="1" type="ORF">CWS20_20960</name>
</gene>
<comment type="caution">
    <text evidence="1">The sequence shown here is derived from an EMBL/GenBank/DDBJ whole genome shotgun (WGS) entry which is preliminary data.</text>
</comment>
<proteinExistence type="predicted"/>
<name>A0A2N0ZBX5_9BACI</name>
<protein>
    <submittedName>
        <fullName evidence="1">Uncharacterized protein</fullName>
    </submittedName>
</protein>
<reference evidence="1 2" key="1">
    <citation type="journal article" date="2010" name="Int. J. Syst. Evol. Microbiol.">
        <title>Bacillus horneckiae sp. nov., isolated from a spacecraft-assembly clean room.</title>
        <authorList>
            <person name="Vaishampayan P."/>
            <person name="Probst A."/>
            <person name="Krishnamurthi S."/>
            <person name="Ghosh S."/>
            <person name="Osman S."/>
            <person name="McDowall A."/>
            <person name="Ruckmani A."/>
            <person name="Mayilraj S."/>
            <person name="Venkateswaran K."/>
        </authorList>
    </citation>
    <scope>NUCLEOTIDE SEQUENCE [LARGE SCALE GENOMIC DNA]</scope>
    <source>
        <strain evidence="2">1PO1SC</strain>
    </source>
</reference>
<accession>A0A2N0ZBX5</accession>
<dbReference type="RefSeq" id="WP_066193302.1">
    <property type="nucleotide sequence ID" value="NZ_JAFDQP010000003.1"/>
</dbReference>